<proteinExistence type="predicted"/>
<organism evidence="1 2">
    <name type="scientific">Rhodofomes roseus</name>
    <dbReference type="NCBI Taxonomy" id="34475"/>
    <lineage>
        <taxon>Eukaryota</taxon>
        <taxon>Fungi</taxon>
        <taxon>Dikarya</taxon>
        <taxon>Basidiomycota</taxon>
        <taxon>Agaricomycotina</taxon>
        <taxon>Agaricomycetes</taxon>
        <taxon>Polyporales</taxon>
        <taxon>Rhodofomes</taxon>
    </lineage>
</organism>
<reference evidence="1 2" key="1">
    <citation type="journal article" date="2021" name="Environ. Microbiol.">
        <title>Gene family expansions and transcriptome signatures uncover fungal adaptations to wood decay.</title>
        <authorList>
            <person name="Hage H."/>
            <person name="Miyauchi S."/>
            <person name="Viragh M."/>
            <person name="Drula E."/>
            <person name="Min B."/>
            <person name="Chaduli D."/>
            <person name="Navarro D."/>
            <person name="Favel A."/>
            <person name="Norest M."/>
            <person name="Lesage-Meessen L."/>
            <person name="Balint B."/>
            <person name="Merenyi Z."/>
            <person name="de Eugenio L."/>
            <person name="Morin E."/>
            <person name="Martinez A.T."/>
            <person name="Baldrian P."/>
            <person name="Stursova M."/>
            <person name="Martinez M.J."/>
            <person name="Novotny C."/>
            <person name="Magnuson J.K."/>
            <person name="Spatafora J.W."/>
            <person name="Maurice S."/>
            <person name="Pangilinan J."/>
            <person name="Andreopoulos W."/>
            <person name="LaButti K."/>
            <person name="Hundley H."/>
            <person name="Na H."/>
            <person name="Kuo A."/>
            <person name="Barry K."/>
            <person name="Lipzen A."/>
            <person name="Henrissat B."/>
            <person name="Riley R."/>
            <person name="Ahrendt S."/>
            <person name="Nagy L.G."/>
            <person name="Grigoriev I.V."/>
            <person name="Martin F."/>
            <person name="Rosso M.N."/>
        </authorList>
    </citation>
    <scope>NUCLEOTIDE SEQUENCE [LARGE SCALE GENOMIC DNA]</scope>
    <source>
        <strain evidence="1 2">CIRM-BRFM 1785</strain>
    </source>
</reference>
<dbReference type="EMBL" id="JADCUA010000004">
    <property type="protein sequence ID" value="KAH9840945.1"/>
    <property type="molecule type" value="Genomic_DNA"/>
</dbReference>
<sequence length="52" mass="6136">MIRKDELCDCGSRKKCRKYHCPFDKGDLLRYLTVLIRVSNHFALVLPYCTES</sequence>
<comment type="caution">
    <text evidence="1">The sequence shown here is derived from an EMBL/GenBank/DDBJ whole genome shotgun (WGS) entry which is preliminary data.</text>
</comment>
<accession>A0ABQ8KQY2</accession>
<evidence type="ECO:0000313" key="1">
    <source>
        <dbReference type="EMBL" id="KAH9840945.1"/>
    </source>
</evidence>
<dbReference type="RefSeq" id="XP_047782411.1">
    <property type="nucleotide sequence ID" value="XM_047918509.1"/>
</dbReference>
<keyword evidence="2" id="KW-1185">Reference proteome</keyword>
<name>A0ABQ8KQY2_9APHY</name>
<dbReference type="GeneID" id="71999241"/>
<evidence type="ECO:0000313" key="2">
    <source>
        <dbReference type="Proteomes" id="UP000814176"/>
    </source>
</evidence>
<gene>
    <name evidence="1" type="ORF">C8Q71DRAFT_431752</name>
</gene>
<dbReference type="Proteomes" id="UP000814176">
    <property type="component" value="Unassembled WGS sequence"/>
</dbReference>
<protein>
    <submittedName>
        <fullName evidence="1">Uncharacterized protein</fullName>
    </submittedName>
</protein>